<dbReference type="AlphaFoldDB" id="A0A1S1J0Z0"/>
<dbReference type="SMART" id="SM00388">
    <property type="entry name" value="HisKA"/>
    <property type="match status" value="1"/>
</dbReference>
<dbReference type="EC" id="2.7.13.3" evidence="2"/>
<evidence type="ECO:0000313" key="11">
    <source>
        <dbReference type="Proteomes" id="UP000180252"/>
    </source>
</evidence>
<dbReference type="InterPro" id="IPR005467">
    <property type="entry name" value="His_kinase_dom"/>
</dbReference>
<keyword evidence="3" id="KW-0597">Phosphoprotein</keyword>
<sequence length="436" mass="50389">MQYQVEKSMKEKIENLEQSKNIQEFLLAIKRKSDNLINYFLVAFFIIGLLLAFCFDTWEIAIGVGGILLIAYYSSKLALPESDFYQYVLSTVLGIFMCQFIYQMHGMFEMHFTAFVASAILITYQNWKLQIPLTLVVIIHHAVFGYLQYSGVSGIYFTQLDYMTLRTFVIHILLATTIFGLCGLWAYQFKNYSEAHINQTFKKREIENQELKTANYELDRFVYSTSHDLRAPLNSMLGLIEIAKDDTAEELMIGHLEMLKENAEKLDNFICDILDYSRNSRMEIEKQKINFRELIKEVTQNLKFMGDTNRRVDFKVDIIGNASVYSDKNRLTTILNNLISNSIRYQNFKVSNPFVNIKIDISNVETNIVVEDNGIGIQQDLHPKIFDMFYRVSRESVGSGLGLYIVKEAIYKLNGDIKVQSEIGHGTTFTIKIPNK</sequence>
<evidence type="ECO:0000313" key="12">
    <source>
        <dbReference type="Proteomes" id="UP000198319"/>
    </source>
</evidence>
<dbReference type="CDD" id="cd00075">
    <property type="entry name" value="HATPase"/>
    <property type="match status" value="1"/>
</dbReference>
<dbReference type="Pfam" id="PF00512">
    <property type="entry name" value="HisKA"/>
    <property type="match status" value="1"/>
</dbReference>
<dbReference type="GO" id="GO:0000155">
    <property type="term" value="F:phosphorelay sensor kinase activity"/>
    <property type="evidence" value="ECO:0007669"/>
    <property type="project" value="InterPro"/>
</dbReference>
<dbReference type="InterPro" id="IPR050736">
    <property type="entry name" value="Sensor_HK_Regulatory"/>
</dbReference>
<dbReference type="STRING" id="1278819.BHE19_16875"/>
<dbReference type="InterPro" id="IPR004358">
    <property type="entry name" value="Sig_transdc_His_kin-like_C"/>
</dbReference>
<feature type="domain" description="Histidine kinase" evidence="8">
    <location>
        <begin position="224"/>
        <end position="436"/>
    </location>
</feature>
<keyword evidence="7" id="KW-0472">Membrane</keyword>
<evidence type="ECO:0000313" key="10">
    <source>
        <dbReference type="EMBL" id="OXB17249.1"/>
    </source>
</evidence>
<keyword evidence="4" id="KW-0808">Transferase</keyword>
<dbReference type="EMBL" id="MIKE01000027">
    <property type="protein sequence ID" value="OHT43460.1"/>
    <property type="molecule type" value="Genomic_DNA"/>
</dbReference>
<evidence type="ECO:0000256" key="3">
    <source>
        <dbReference type="ARBA" id="ARBA00022553"/>
    </source>
</evidence>
<gene>
    <name evidence="10" type="ORF">B0A71_16625</name>
    <name evidence="9" type="ORF">BHE19_16875</name>
</gene>
<dbReference type="PANTHER" id="PTHR43711:SF26">
    <property type="entry name" value="SENSOR HISTIDINE KINASE RCSC"/>
    <property type="match status" value="1"/>
</dbReference>
<comment type="catalytic activity">
    <reaction evidence="1">
        <text>ATP + protein L-histidine = ADP + protein N-phospho-L-histidine.</text>
        <dbReference type="EC" id="2.7.13.3"/>
    </reaction>
</comment>
<evidence type="ECO:0000256" key="5">
    <source>
        <dbReference type="ARBA" id="ARBA00022777"/>
    </source>
</evidence>
<comment type="caution">
    <text evidence="9">The sequence shown here is derived from an EMBL/GenBank/DDBJ whole genome shotgun (WGS) entry which is preliminary data.</text>
</comment>
<reference evidence="10 12" key="3">
    <citation type="submission" date="2016-11" db="EMBL/GenBank/DDBJ databases">
        <title>Whole genomes of Flavobacteriaceae.</title>
        <authorList>
            <person name="Stine C."/>
            <person name="Li C."/>
            <person name="Tadesse D."/>
        </authorList>
    </citation>
    <scope>NUCLEOTIDE SEQUENCE [LARGE SCALE GENOMIC DNA]</scope>
    <source>
        <strain evidence="10 12">ATCC BAA-2541</strain>
    </source>
</reference>
<evidence type="ECO:0000259" key="8">
    <source>
        <dbReference type="PROSITE" id="PS50109"/>
    </source>
</evidence>
<dbReference type="InterPro" id="IPR036890">
    <property type="entry name" value="HATPase_C_sf"/>
</dbReference>
<dbReference type="Proteomes" id="UP000198319">
    <property type="component" value="Unassembled WGS sequence"/>
</dbReference>
<dbReference type="PANTHER" id="PTHR43711">
    <property type="entry name" value="TWO-COMPONENT HISTIDINE KINASE"/>
    <property type="match status" value="1"/>
</dbReference>
<feature type="transmembrane region" description="Helical" evidence="7">
    <location>
        <begin position="84"/>
        <end position="102"/>
    </location>
</feature>
<reference evidence="11" key="1">
    <citation type="submission" date="2016-09" db="EMBL/GenBank/DDBJ databases">
        <authorList>
            <person name="Chen S."/>
            <person name="Walker E."/>
        </authorList>
    </citation>
    <scope>NUCLEOTIDE SEQUENCE [LARGE SCALE GENOMIC DNA]</scope>
    <source>
        <strain evidence="11">MSU</strain>
    </source>
</reference>
<dbReference type="InterPro" id="IPR003594">
    <property type="entry name" value="HATPase_dom"/>
</dbReference>
<evidence type="ECO:0000256" key="6">
    <source>
        <dbReference type="ARBA" id="ARBA00023012"/>
    </source>
</evidence>
<keyword evidence="7" id="KW-0812">Transmembrane</keyword>
<dbReference type="SMART" id="SM00387">
    <property type="entry name" value="HATPase_c"/>
    <property type="match status" value="1"/>
</dbReference>
<proteinExistence type="predicted"/>
<dbReference type="Pfam" id="PF02518">
    <property type="entry name" value="HATPase_c"/>
    <property type="match status" value="1"/>
</dbReference>
<accession>A0A1S1J0Z0</accession>
<reference evidence="9" key="2">
    <citation type="submission" date="2016-09" db="EMBL/GenBank/DDBJ databases">
        <authorList>
            <person name="Capua I."/>
            <person name="De Benedictis P."/>
            <person name="Joannis T."/>
            <person name="Lombin L.H."/>
            <person name="Cattoli G."/>
        </authorList>
    </citation>
    <scope>NUCLEOTIDE SEQUENCE [LARGE SCALE GENOMIC DNA]</scope>
    <source>
        <strain evidence="9">MSU</strain>
    </source>
</reference>
<dbReference type="OrthoDB" id="9811889at2"/>
<evidence type="ECO:0000256" key="4">
    <source>
        <dbReference type="ARBA" id="ARBA00022679"/>
    </source>
</evidence>
<evidence type="ECO:0000256" key="2">
    <source>
        <dbReference type="ARBA" id="ARBA00012438"/>
    </source>
</evidence>
<dbReference type="InterPro" id="IPR036097">
    <property type="entry name" value="HisK_dim/P_sf"/>
</dbReference>
<dbReference type="Proteomes" id="UP000180252">
    <property type="component" value="Unassembled WGS sequence"/>
</dbReference>
<organism evidence="9 11">
    <name type="scientific">Flavobacterium tructae</name>
    <dbReference type="NCBI Taxonomy" id="1114873"/>
    <lineage>
        <taxon>Bacteria</taxon>
        <taxon>Pseudomonadati</taxon>
        <taxon>Bacteroidota</taxon>
        <taxon>Flavobacteriia</taxon>
        <taxon>Flavobacteriales</taxon>
        <taxon>Flavobacteriaceae</taxon>
        <taxon>Flavobacterium</taxon>
    </lineage>
</organism>
<feature type="transmembrane region" description="Helical" evidence="7">
    <location>
        <begin position="39"/>
        <end position="72"/>
    </location>
</feature>
<dbReference type="InterPro" id="IPR003661">
    <property type="entry name" value="HisK_dim/P_dom"/>
</dbReference>
<evidence type="ECO:0000256" key="1">
    <source>
        <dbReference type="ARBA" id="ARBA00000085"/>
    </source>
</evidence>
<evidence type="ECO:0000256" key="7">
    <source>
        <dbReference type="SAM" id="Phobius"/>
    </source>
</evidence>
<evidence type="ECO:0000313" key="9">
    <source>
        <dbReference type="EMBL" id="OHT43460.1"/>
    </source>
</evidence>
<keyword evidence="7" id="KW-1133">Transmembrane helix</keyword>
<dbReference type="PROSITE" id="PS50109">
    <property type="entry name" value="HIS_KIN"/>
    <property type="match status" value="1"/>
</dbReference>
<dbReference type="Gene3D" id="1.10.287.130">
    <property type="match status" value="1"/>
</dbReference>
<dbReference type="EMBL" id="MUHG01000025">
    <property type="protein sequence ID" value="OXB17249.1"/>
    <property type="molecule type" value="Genomic_DNA"/>
</dbReference>
<dbReference type="RefSeq" id="WP_070908432.1">
    <property type="nucleotide sequence ID" value="NZ_MIKE01000027.1"/>
</dbReference>
<feature type="transmembrane region" description="Helical" evidence="7">
    <location>
        <begin position="168"/>
        <end position="187"/>
    </location>
</feature>
<feature type="transmembrane region" description="Helical" evidence="7">
    <location>
        <begin position="133"/>
        <end position="156"/>
    </location>
</feature>
<dbReference type="FunFam" id="3.30.565.10:FF:000006">
    <property type="entry name" value="Sensor histidine kinase WalK"/>
    <property type="match status" value="1"/>
</dbReference>
<dbReference type="Gene3D" id="3.30.565.10">
    <property type="entry name" value="Histidine kinase-like ATPase, C-terminal domain"/>
    <property type="match status" value="1"/>
</dbReference>
<keyword evidence="12" id="KW-1185">Reference proteome</keyword>
<keyword evidence="5 9" id="KW-0418">Kinase</keyword>
<dbReference type="PRINTS" id="PR00344">
    <property type="entry name" value="BCTRLSENSOR"/>
</dbReference>
<dbReference type="SUPFAM" id="SSF47384">
    <property type="entry name" value="Homodimeric domain of signal transducing histidine kinase"/>
    <property type="match status" value="1"/>
</dbReference>
<name>A0A1S1J0Z0_9FLAO</name>
<dbReference type="CDD" id="cd00082">
    <property type="entry name" value="HisKA"/>
    <property type="match status" value="1"/>
</dbReference>
<keyword evidence="6" id="KW-0902">Two-component regulatory system</keyword>
<protein>
    <recommendedName>
        <fullName evidence="2">histidine kinase</fullName>
        <ecNumber evidence="2">2.7.13.3</ecNumber>
    </recommendedName>
</protein>
<dbReference type="SUPFAM" id="SSF55874">
    <property type="entry name" value="ATPase domain of HSP90 chaperone/DNA topoisomerase II/histidine kinase"/>
    <property type="match status" value="1"/>
</dbReference>